<keyword evidence="2" id="KW-1185">Reference proteome</keyword>
<comment type="caution">
    <text evidence="1">The sequence shown here is derived from an EMBL/GenBank/DDBJ whole genome shotgun (WGS) entry which is preliminary data.</text>
</comment>
<reference evidence="1 2" key="3">
    <citation type="journal article" date="2015" name="Genome Announc.">
        <title>Draft Genome Sequence of the Archiascomycetous Yeast Saitoella complicata.</title>
        <authorList>
            <person name="Yamauchi K."/>
            <person name="Kondo S."/>
            <person name="Hamamoto M."/>
            <person name="Takahashi Y."/>
            <person name="Ogura Y."/>
            <person name="Hayashi T."/>
            <person name="Nishida H."/>
        </authorList>
    </citation>
    <scope>NUCLEOTIDE SEQUENCE [LARGE SCALE GENOMIC DNA]</scope>
    <source>
        <strain evidence="1 2">NRRL Y-17804</strain>
    </source>
</reference>
<proteinExistence type="predicted"/>
<accession>A0A0E9NH01</accession>
<reference evidence="1 2" key="1">
    <citation type="journal article" date="2011" name="J. Gen. Appl. Microbiol.">
        <title>Draft genome sequencing of the enigmatic yeast Saitoella complicata.</title>
        <authorList>
            <person name="Nishida H."/>
            <person name="Hamamoto M."/>
            <person name="Sugiyama J."/>
        </authorList>
    </citation>
    <scope>NUCLEOTIDE SEQUENCE [LARGE SCALE GENOMIC DNA]</scope>
    <source>
        <strain evidence="1 2">NRRL Y-17804</strain>
    </source>
</reference>
<evidence type="ECO:0000313" key="2">
    <source>
        <dbReference type="Proteomes" id="UP000033140"/>
    </source>
</evidence>
<dbReference type="AlphaFoldDB" id="A0A0E9NH01"/>
<organism evidence="1 2">
    <name type="scientific">Saitoella complicata (strain BCRC 22490 / CBS 7301 / JCM 7358 / NBRC 10748 / NRRL Y-17804)</name>
    <dbReference type="NCBI Taxonomy" id="698492"/>
    <lineage>
        <taxon>Eukaryota</taxon>
        <taxon>Fungi</taxon>
        <taxon>Dikarya</taxon>
        <taxon>Ascomycota</taxon>
        <taxon>Taphrinomycotina</taxon>
        <taxon>Taphrinomycotina incertae sedis</taxon>
        <taxon>Saitoella</taxon>
    </lineage>
</organism>
<reference evidence="1 2" key="2">
    <citation type="journal article" date="2014" name="J. Gen. Appl. Microbiol.">
        <title>The early diverging ascomycetous budding yeast Saitoella complicata has three histone deacetylases belonging to the Clr6, Hos2, and Rpd3 lineages.</title>
        <authorList>
            <person name="Nishida H."/>
            <person name="Matsumoto T."/>
            <person name="Kondo S."/>
            <person name="Hamamoto M."/>
            <person name="Yoshikawa H."/>
        </authorList>
    </citation>
    <scope>NUCLEOTIDE SEQUENCE [LARGE SCALE GENOMIC DNA]</scope>
    <source>
        <strain evidence="1 2">NRRL Y-17804</strain>
    </source>
</reference>
<protein>
    <submittedName>
        <fullName evidence="1">Uncharacterized protein</fullName>
    </submittedName>
</protein>
<dbReference type="Proteomes" id="UP000033140">
    <property type="component" value="Unassembled WGS sequence"/>
</dbReference>
<gene>
    <name evidence="1" type="ORF">G7K_3246-t1</name>
</gene>
<dbReference type="EMBL" id="BACD03000019">
    <property type="protein sequence ID" value="GAO49088.1"/>
    <property type="molecule type" value="Genomic_DNA"/>
</dbReference>
<name>A0A0E9NH01_SAICN</name>
<evidence type="ECO:0000313" key="1">
    <source>
        <dbReference type="EMBL" id="GAO49088.1"/>
    </source>
</evidence>
<sequence length="222" mass="24647">MRTLKYEIGRVTDPEKLRTSSRRLQVYAVVAARRRYDADRQQVQQDFAPYLPQSATNRQRSMLRASLPTTVTIYATIHTGNPFHCRLIHSHIGLSTVNLPLTLTTNFASPPHLSDTTNANDISGVRCPRRKPEIGNTIFAISLHYELNEPFRKTTTMHNHTRQTSARGTLPALDHIAFPGSTNVNESIHGTGRDSTQIVSPASCAIFRPIIEIVGSALGPPL</sequence>